<comment type="catalytic activity">
    <reaction evidence="4">
        <text>NAD(+) + H2O = ADP-D-ribose + nicotinamide + H(+)</text>
        <dbReference type="Rhea" id="RHEA:16301"/>
        <dbReference type="ChEBI" id="CHEBI:15377"/>
        <dbReference type="ChEBI" id="CHEBI:15378"/>
        <dbReference type="ChEBI" id="CHEBI:17154"/>
        <dbReference type="ChEBI" id="CHEBI:57540"/>
        <dbReference type="ChEBI" id="CHEBI:57967"/>
        <dbReference type="EC" id="3.2.2.6"/>
    </reaction>
    <physiologicalReaction direction="left-to-right" evidence="4">
        <dbReference type="Rhea" id="RHEA:16302"/>
    </physiologicalReaction>
</comment>
<proteinExistence type="predicted"/>
<gene>
    <name evidence="7" type="primary">LOC125316667</name>
</gene>
<dbReference type="InterPro" id="IPR035897">
    <property type="entry name" value="Toll_tir_struct_dom_sf"/>
</dbReference>
<reference evidence="7" key="1">
    <citation type="submission" date="2025-08" db="UniProtKB">
        <authorList>
            <consortium name="RefSeq"/>
        </authorList>
    </citation>
    <scope>IDENTIFICATION</scope>
    <source>
        <tissue evidence="7">Leaf</tissue>
    </source>
</reference>
<dbReference type="SMART" id="SM00255">
    <property type="entry name" value="TIR"/>
    <property type="match status" value="1"/>
</dbReference>
<dbReference type="Proteomes" id="UP000827889">
    <property type="component" value="Chromosome 9"/>
</dbReference>
<evidence type="ECO:0000259" key="5">
    <source>
        <dbReference type="PROSITE" id="PS50104"/>
    </source>
</evidence>
<dbReference type="RefSeq" id="XP_048141526.1">
    <property type="nucleotide sequence ID" value="XM_048285569.1"/>
</dbReference>
<dbReference type="EC" id="3.2.2.6" evidence="1"/>
<dbReference type="PANTHER" id="PTHR32009:SF39">
    <property type="entry name" value="TIR DOMAIN-CONTAINING PROTEIN"/>
    <property type="match status" value="1"/>
</dbReference>
<dbReference type="SUPFAM" id="SSF52200">
    <property type="entry name" value="Toll/Interleukin receptor TIR domain"/>
    <property type="match status" value="1"/>
</dbReference>
<dbReference type="GeneID" id="125316667"/>
<evidence type="ECO:0000256" key="1">
    <source>
        <dbReference type="ARBA" id="ARBA00011982"/>
    </source>
</evidence>
<evidence type="ECO:0000256" key="2">
    <source>
        <dbReference type="ARBA" id="ARBA00022801"/>
    </source>
</evidence>
<dbReference type="PROSITE" id="PS50104">
    <property type="entry name" value="TIR"/>
    <property type="match status" value="1"/>
</dbReference>
<dbReference type="Pfam" id="PF01582">
    <property type="entry name" value="TIR"/>
    <property type="match status" value="1"/>
</dbReference>
<evidence type="ECO:0000256" key="3">
    <source>
        <dbReference type="ARBA" id="ARBA00023027"/>
    </source>
</evidence>
<organism evidence="6 7">
    <name type="scientific">Rhodamnia argentea</name>
    <dbReference type="NCBI Taxonomy" id="178133"/>
    <lineage>
        <taxon>Eukaryota</taxon>
        <taxon>Viridiplantae</taxon>
        <taxon>Streptophyta</taxon>
        <taxon>Embryophyta</taxon>
        <taxon>Tracheophyta</taxon>
        <taxon>Spermatophyta</taxon>
        <taxon>Magnoliopsida</taxon>
        <taxon>eudicotyledons</taxon>
        <taxon>Gunneridae</taxon>
        <taxon>Pentapetalae</taxon>
        <taxon>rosids</taxon>
        <taxon>malvids</taxon>
        <taxon>Myrtales</taxon>
        <taxon>Myrtaceae</taxon>
        <taxon>Myrtoideae</taxon>
        <taxon>Myrteae</taxon>
        <taxon>Australasian group</taxon>
        <taxon>Rhodamnia</taxon>
    </lineage>
</organism>
<evidence type="ECO:0000313" key="6">
    <source>
        <dbReference type="Proteomes" id="UP000827889"/>
    </source>
</evidence>
<dbReference type="InterPro" id="IPR000157">
    <property type="entry name" value="TIR_dom"/>
</dbReference>
<keyword evidence="6" id="KW-1185">Reference proteome</keyword>
<sequence length="209" mass="23432">MASSDAGTSSGSDYQVFLSFRGPDTRIGFTDFLFHSLTDAGICVFRDDEELRVGERIDGSLLQAIDNSRIYIPIFSQNYASSPWCLRELAQIVASTFKSEGNKAILPIFLDVEPNDIKLKTPLYRDAILNLEREKKLSSEQVDACREALMEVDAIKGWEAKKYRGLWRTISSGCTINLEILEEKSFIKKIQQILRSGVGYGCGTRASKQ</sequence>
<evidence type="ECO:0000313" key="7">
    <source>
        <dbReference type="RefSeq" id="XP_048141526.1"/>
    </source>
</evidence>
<name>A0ABM3HY48_9MYRT</name>
<feature type="domain" description="TIR" evidence="5">
    <location>
        <begin position="12"/>
        <end position="149"/>
    </location>
</feature>
<protein>
    <recommendedName>
        <fullName evidence="1">ADP-ribosyl cyclase/cyclic ADP-ribose hydrolase</fullName>
        <ecNumber evidence="1">3.2.2.6</ecNumber>
    </recommendedName>
</protein>
<dbReference type="PANTHER" id="PTHR32009">
    <property type="entry name" value="TMV RESISTANCE PROTEIN N-LIKE"/>
    <property type="match status" value="1"/>
</dbReference>
<keyword evidence="2" id="KW-0378">Hydrolase</keyword>
<keyword evidence="3" id="KW-0520">NAD</keyword>
<dbReference type="Gene3D" id="3.40.50.10140">
    <property type="entry name" value="Toll/interleukin-1 receptor homology (TIR) domain"/>
    <property type="match status" value="1"/>
</dbReference>
<accession>A0ABM3HY48</accession>
<evidence type="ECO:0000256" key="4">
    <source>
        <dbReference type="ARBA" id="ARBA00047304"/>
    </source>
</evidence>